<reference evidence="1" key="1">
    <citation type="submission" date="2023-07" db="EMBL/GenBank/DDBJ databases">
        <title>Genomic Encyclopedia of Type Strains, Phase IV (KMG-IV): sequencing the most valuable type-strain genomes for metagenomic binning, comparative biology and taxonomic classification.</title>
        <authorList>
            <person name="Goeker M."/>
        </authorList>
    </citation>
    <scope>NUCLEOTIDE SEQUENCE [LARGE SCALE GENOMIC DNA]</scope>
    <source>
        <strain evidence="1">DSM 21204</strain>
    </source>
</reference>
<proteinExistence type="predicted"/>
<dbReference type="Proteomes" id="UP001240643">
    <property type="component" value="Unassembled WGS sequence"/>
</dbReference>
<name>A0ABU0LZG9_9BACT</name>
<evidence type="ECO:0000313" key="2">
    <source>
        <dbReference type="Proteomes" id="UP001240643"/>
    </source>
</evidence>
<keyword evidence="2" id="KW-1185">Reference proteome</keyword>
<evidence type="ECO:0000313" key="1">
    <source>
        <dbReference type="EMBL" id="MDQ0514106.1"/>
    </source>
</evidence>
<gene>
    <name evidence="1" type="ORF">J2Z62_000544</name>
</gene>
<protein>
    <submittedName>
        <fullName evidence="1">Uncharacterized protein</fullName>
    </submittedName>
</protein>
<sequence>MFFNKRNKRIFSVFLIGVLAVSSGLGGFFLYQRDQQLQAQISTTETPPPMVNEPRNQLPKEVDLKASERINLIDHFRQKEKLVAAVGYRSHYDNIIYQIREDKLEPLLKDLVKNAIITNQKGLLTSDQFNGKIYFKINNLDLSVDVIVQWDDQIDFDKKYYDHFQISFAL</sequence>
<accession>A0ABU0LZG9</accession>
<dbReference type="EMBL" id="JAUSWO010000001">
    <property type="protein sequence ID" value="MDQ0514106.1"/>
    <property type="molecule type" value="Genomic_DNA"/>
</dbReference>
<organism evidence="1 2">
    <name type="scientific">Mycoplasmoides fastidiosum</name>
    <dbReference type="NCBI Taxonomy" id="92758"/>
    <lineage>
        <taxon>Bacteria</taxon>
        <taxon>Bacillati</taxon>
        <taxon>Mycoplasmatota</taxon>
        <taxon>Mycoplasmoidales</taxon>
        <taxon>Mycoplasmoidaceae</taxon>
        <taxon>Mycoplasmoides</taxon>
    </lineage>
</organism>
<dbReference type="RefSeq" id="WP_256547205.1">
    <property type="nucleotide sequence ID" value="NZ_CP101809.1"/>
</dbReference>
<comment type="caution">
    <text evidence="1">The sequence shown here is derived from an EMBL/GenBank/DDBJ whole genome shotgun (WGS) entry which is preliminary data.</text>
</comment>